<sequence length="13" mass="1431">MLAVSLFKSINHA</sequence>
<accession>A0A0A8Y8A4</accession>
<reference evidence="1" key="2">
    <citation type="journal article" date="2015" name="Data Brief">
        <title>Shoot transcriptome of the giant reed, Arundo donax.</title>
        <authorList>
            <person name="Barrero R.A."/>
            <person name="Guerrero F.D."/>
            <person name="Moolhuijzen P."/>
            <person name="Goolsby J.A."/>
            <person name="Tidwell J."/>
            <person name="Bellgard S.E."/>
            <person name="Bellgard M.I."/>
        </authorList>
    </citation>
    <scope>NUCLEOTIDE SEQUENCE</scope>
    <source>
        <tissue evidence="1">Shoot tissue taken approximately 20 cm above the soil surface</tissue>
    </source>
</reference>
<proteinExistence type="predicted"/>
<evidence type="ECO:0000313" key="1">
    <source>
        <dbReference type="EMBL" id="JAD21443.1"/>
    </source>
</evidence>
<protein>
    <submittedName>
        <fullName evidence="1">Uncharacterized protein</fullName>
    </submittedName>
</protein>
<name>A0A0A8Y8A4_ARUDO</name>
<dbReference type="EMBL" id="GBRH01276452">
    <property type="protein sequence ID" value="JAD21443.1"/>
    <property type="molecule type" value="Transcribed_RNA"/>
</dbReference>
<reference evidence="1" key="1">
    <citation type="submission" date="2014-09" db="EMBL/GenBank/DDBJ databases">
        <authorList>
            <person name="Magalhaes I.L.F."/>
            <person name="Oliveira U."/>
            <person name="Santos F.R."/>
            <person name="Vidigal T.H.D.A."/>
            <person name="Brescovit A.D."/>
            <person name="Santos A.J."/>
        </authorList>
    </citation>
    <scope>NUCLEOTIDE SEQUENCE</scope>
    <source>
        <tissue evidence="1">Shoot tissue taken approximately 20 cm above the soil surface</tissue>
    </source>
</reference>
<organism evidence="1">
    <name type="scientific">Arundo donax</name>
    <name type="common">Giant reed</name>
    <name type="synonym">Donax arundinaceus</name>
    <dbReference type="NCBI Taxonomy" id="35708"/>
    <lineage>
        <taxon>Eukaryota</taxon>
        <taxon>Viridiplantae</taxon>
        <taxon>Streptophyta</taxon>
        <taxon>Embryophyta</taxon>
        <taxon>Tracheophyta</taxon>
        <taxon>Spermatophyta</taxon>
        <taxon>Magnoliopsida</taxon>
        <taxon>Liliopsida</taxon>
        <taxon>Poales</taxon>
        <taxon>Poaceae</taxon>
        <taxon>PACMAD clade</taxon>
        <taxon>Arundinoideae</taxon>
        <taxon>Arundineae</taxon>
        <taxon>Arundo</taxon>
    </lineage>
</organism>